<dbReference type="SUPFAM" id="SSF51735">
    <property type="entry name" value="NAD(P)-binding Rossmann-fold domains"/>
    <property type="match status" value="1"/>
</dbReference>
<gene>
    <name evidence="3" type="ORF">N657DRAFT_648024</name>
</gene>
<reference evidence="3" key="2">
    <citation type="submission" date="2023-05" db="EMBL/GenBank/DDBJ databases">
        <authorList>
            <consortium name="Lawrence Berkeley National Laboratory"/>
            <person name="Steindorff A."/>
            <person name="Hensen N."/>
            <person name="Bonometti L."/>
            <person name="Westerberg I."/>
            <person name="Brannstrom I.O."/>
            <person name="Guillou S."/>
            <person name="Cros-Aarteil S."/>
            <person name="Calhoun S."/>
            <person name="Haridas S."/>
            <person name="Kuo A."/>
            <person name="Mondo S."/>
            <person name="Pangilinan J."/>
            <person name="Riley R."/>
            <person name="Labutti K."/>
            <person name="Andreopoulos B."/>
            <person name="Lipzen A."/>
            <person name="Chen C."/>
            <person name="Yanf M."/>
            <person name="Daum C."/>
            <person name="Ng V."/>
            <person name="Clum A."/>
            <person name="Ohm R."/>
            <person name="Martin F."/>
            <person name="Silar P."/>
            <person name="Natvig D."/>
            <person name="Lalanne C."/>
            <person name="Gautier V."/>
            <person name="Ament-Velasquez S.L."/>
            <person name="Kruys A."/>
            <person name="Hutchinson M.I."/>
            <person name="Powell A.J."/>
            <person name="Barry K."/>
            <person name="Miller A.N."/>
            <person name="Grigoriev I.V."/>
            <person name="Debuchy R."/>
            <person name="Gladieux P."/>
            <person name="Thoren M.H."/>
            <person name="Johannesson H."/>
        </authorList>
    </citation>
    <scope>NUCLEOTIDE SEQUENCE</scope>
    <source>
        <strain evidence="3">CBS 731.68</strain>
    </source>
</reference>
<evidence type="ECO:0000313" key="4">
    <source>
        <dbReference type="Proteomes" id="UP001302602"/>
    </source>
</evidence>
<name>A0AAN6Z163_9PEZI</name>
<keyword evidence="4" id="KW-1185">Reference proteome</keyword>
<dbReference type="EMBL" id="MU853234">
    <property type="protein sequence ID" value="KAK4121207.1"/>
    <property type="molecule type" value="Genomic_DNA"/>
</dbReference>
<evidence type="ECO:0000313" key="3">
    <source>
        <dbReference type="EMBL" id="KAK4121207.1"/>
    </source>
</evidence>
<evidence type="ECO:0000256" key="1">
    <source>
        <dbReference type="ARBA" id="ARBA00006484"/>
    </source>
</evidence>
<dbReference type="GeneID" id="87830209"/>
<dbReference type="AlphaFoldDB" id="A0AAN6Z163"/>
<dbReference type="CDD" id="cd05233">
    <property type="entry name" value="SDR_c"/>
    <property type="match status" value="1"/>
</dbReference>
<dbReference type="GO" id="GO:0016616">
    <property type="term" value="F:oxidoreductase activity, acting on the CH-OH group of donors, NAD or NADP as acceptor"/>
    <property type="evidence" value="ECO:0007669"/>
    <property type="project" value="TreeGrafter"/>
</dbReference>
<dbReference type="Proteomes" id="UP001302602">
    <property type="component" value="Unassembled WGS sequence"/>
</dbReference>
<dbReference type="PANTHER" id="PTHR42760">
    <property type="entry name" value="SHORT-CHAIN DEHYDROGENASES/REDUCTASES FAMILY MEMBER"/>
    <property type="match status" value="1"/>
</dbReference>
<reference evidence="3" key="1">
    <citation type="journal article" date="2023" name="Mol. Phylogenet. Evol.">
        <title>Genome-scale phylogeny and comparative genomics of the fungal order Sordariales.</title>
        <authorList>
            <person name="Hensen N."/>
            <person name="Bonometti L."/>
            <person name="Westerberg I."/>
            <person name="Brannstrom I.O."/>
            <person name="Guillou S."/>
            <person name="Cros-Aarteil S."/>
            <person name="Calhoun S."/>
            <person name="Haridas S."/>
            <person name="Kuo A."/>
            <person name="Mondo S."/>
            <person name="Pangilinan J."/>
            <person name="Riley R."/>
            <person name="LaButti K."/>
            <person name="Andreopoulos B."/>
            <person name="Lipzen A."/>
            <person name="Chen C."/>
            <person name="Yan M."/>
            <person name="Daum C."/>
            <person name="Ng V."/>
            <person name="Clum A."/>
            <person name="Steindorff A."/>
            <person name="Ohm R.A."/>
            <person name="Martin F."/>
            <person name="Silar P."/>
            <person name="Natvig D.O."/>
            <person name="Lalanne C."/>
            <person name="Gautier V."/>
            <person name="Ament-Velasquez S.L."/>
            <person name="Kruys A."/>
            <person name="Hutchinson M.I."/>
            <person name="Powell A.J."/>
            <person name="Barry K."/>
            <person name="Miller A.N."/>
            <person name="Grigoriev I.V."/>
            <person name="Debuchy R."/>
            <person name="Gladieux P."/>
            <person name="Hiltunen Thoren M."/>
            <person name="Johannesson H."/>
        </authorList>
    </citation>
    <scope>NUCLEOTIDE SEQUENCE</scope>
    <source>
        <strain evidence="3">CBS 731.68</strain>
    </source>
</reference>
<sequence length="243" mass="26177">MPASSPRKSNGVEVSSFVNNHNDTYPHISPAIADLSGKSMLITGASKGLGKAIAIRFAMVDCSKIALVARSPLSEAEKEVKAAAAAAGHPEPHVLKLNVNVSSEASVRNAADVVSQAFGGSLDVLIANAGYSADWDHPLAKSDPSEWWKTWETNINGTYLSARFFTPQVLASSLKTVIVLSSVGAHHIYPGASSYQTQSLRCAGLPSFSTRSTMQRGWWPLPSIRAESRRRWRRRCPSNCARS</sequence>
<dbReference type="PRINTS" id="PR00081">
    <property type="entry name" value="GDHRDH"/>
</dbReference>
<comment type="caution">
    <text evidence="3">The sequence shown here is derived from an EMBL/GenBank/DDBJ whole genome shotgun (WGS) entry which is preliminary data.</text>
</comment>
<evidence type="ECO:0000256" key="2">
    <source>
        <dbReference type="ARBA" id="ARBA00023002"/>
    </source>
</evidence>
<dbReference type="RefSeq" id="XP_062644978.1">
    <property type="nucleotide sequence ID" value="XM_062793440.1"/>
</dbReference>
<dbReference type="PANTHER" id="PTHR42760:SF37">
    <property type="entry name" value="CLAVALDEHYDE DEHYDROGENASE"/>
    <property type="match status" value="1"/>
</dbReference>
<comment type="similarity">
    <text evidence="1">Belongs to the short-chain dehydrogenases/reductases (SDR) family.</text>
</comment>
<proteinExistence type="inferred from homology"/>
<dbReference type="Pfam" id="PF00106">
    <property type="entry name" value="adh_short"/>
    <property type="match status" value="1"/>
</dbReference>
<protein>
    <submittedName>
        <fullName evidence="3">NAD(P)-binding protein</fullName>
    </submittedName>
</protein>
<accession>A0AAN6Z163</accession>
<dbReference type="InterPro" id="IPR036291">
    <property type="entry name" value="NAD(P)-bd_dom_sf"/>
</dbReference>
<dbReference type="InterPro" id="IPR002347">
    <property type="entry name" value="SDR_fam"/>
</dbReference>
<dbReference type="Gene3D" id="3.40.50.720">
    <property type="entry name" value="NAD(P)-binding Rossmann-like Domain"/>
    <property type="match status" value="1"/>
</dbReference>
<organism evidence="3 4">
    <name type="scientific">Parathielavia appendiculata</name>
    <dbReference type="NCBI Taxonomy" id="2587402"/>
    <lineage>
        <taxon>Eukaryota</taxon>
        <taxon>Fungi</taxon>
        <taxon>Dikarya</taxon>
        <taxon>Ascomycota</taxon>
        <taxon>Pezizomycotina</taxon>
        <taxon>Sordariomycetes</taxon>
        <taxon>Sordariomycetidae</taxon>
        <taxon>Sordariales</taxon>
        <taxon>Chaetomiaceae</taxon>
        <taxon>Parathielavia</taxon>
    </lineage>
</organism>
<keyword evidence="2" id="KW-0560">Oxidoreductase</keyword>